<sequence length="167" mass="18477">MEISSRTPEGDDNRCAICGKPVVIEPSQPSGDAPCPHCGCLLWFGANSYLQGDSSEDPSEQEVASMLQEHPISMQVIEMIPESIARENTIIPIALHGEELWIAAPGAAVNDDAQRTLKAMEFILDRDIRLVQAAPRVIHAAIEKHYVDRGEPDSCWSIWVEYPDDPR</sequence>
<dbReference type="Proteomes" id="UP000319383">
    <property type="component" value="Chromosome"/>
</dbReference>
<dbReference type="EMBL" id="CP036276">
    <property type="protein sequence ID" value="QDU45121.1"/>
    <property type="molecule type" value="Genomic_DNA"/>
</dbReference>
<evidence type="ECO:0000259" key="1">
    <source>
        <dbReference type="Pfam" id="PF05157"/>
    </source>
</evidence>
<dbReference type="KEGG" id="sdyn:Mal52_36090"/>
<dbReference type="Gene3D" id="3.30.300.160">
    <property type="entry name" value="Type II secretion system, protein E, N-terminal domain"/>
    <property type="match status" value="1"/>
</dbReference>
<accession>A0A517ZRL0</accession>
<gene>
    <name evidence="2" type="ORF">Mal52_36090</name>
</gene>
<keyword evidence="3" id="KW-1185">Reference proteome</keyword>
<dbReference type="InterPro" id="IPR007831">
    <property type="entry name" value="T2SS_GspE_N"/>
</dbReference>
<evidence type="ECO:0000313" key="3">
    <source>
        <dbReference type="Proteomes" id="UP000319383"/>
    </source>
</evidence>
<feature type="domain" description="Type II secretion system protein GspE N-terminal" evidence="1">
    <location>
        <begin position="67"/>
        <end position="150"/>
    </location>
</feature>
<dbReference type="SUPFAM" id="SSF160246">
    <property type="entry name" value="EspE N-terminal domain-like"/>
    <property type="match status" value="1"/>
</dbReference>
<organism evidence="2 3">
    <name type="scientific">Symmachiella dynata</name>
    <dbReference type="NCBI Taxonomy" id="2527995"/>
    <lineage>
        <taxon>Bacteria</taxon>
        <taxon>Pseudomonadati</taxon>
        <taxon>Planctomycetota</taxon>
        <taxon>Planctomycetia</taxon>
        <taxon>Planctomycetales</taxon>
        <taxon>Planctomycetaceae</taxon>
        <taxon>Symmachiella</taxon>
    </lineage>
</organism>
<evidence type="ECO:0000313" key="2">
    <source>
        <dbReference type="EMBL" id="QDU45121.1"/>
    </source>
</evidence>
<dbReference type="Pfam" id="PF05157">
    <property type="entry name" value="MshEN"/>
    <property type="match status" value="1"/>
</dbReference>
<proteinExistence type="predicted"/>
<name>A0A517ZRL0_9PLAN</name>
<dbReference type="RefSeq" id="WP_197534269.1">
    <property type="nucleotide sequence ID" value="NZ_CP036276.1"/>
</dbReference>
<dbReference type="InterPro" id="IPR037257">
    <property type="entry name" value="T2SS_E_N_sf"/>
</dbReference>
<reference evidence="2 3" key="1">
    <citation type="submission" date="2019-02" db="EMBL/GenBank/DDBJ databases">
        <title>Deep-cultivation of Planctomycetes and their phenomic and genomic characterization uncovers novel biology.</title>
        <authorList>
            <person name="Wiegand S."/>
            <person name="Jogler M."/>
            <person name="Boedeker C."/>
            <person name="Pinto D."/>
            <person name="Vollmers J."/>
            <person name="Rivas-Marin E."/>
            <person name="Kohn T."/>
            <person name="Peeters S.H."/>
            <person name="Heuer A."/>
            <person name="Rast P."/>
            <person name="Oberbeckmann S."/>
            <person name="Bunk B."/>
            <person name="Jeske O."/>
            <person name="Meyerdierks A."/>
            <person name="Storesund J.E."/>
            <person name="Kallscheuer N."/>
            <person name="Luecker S."/>
            <person name="Lage O.M."/>
            <person name="Pohl T."/>
            <person name="Merkel B.J."/>
            <person name="Hornburger P."/>
            <person name="Mueller R.-W."/>
            <person name="Bruemmer F."/>
            <person name="Labrenz M."/>
            <person name="Spormann A.M."/>
            <person name="Op den Camp H."/>
            <person name="Overmann J."/>
            <person name="Amann R."/>
            <person name="Jetten M.S.M."/>
            <person name="Mascher T."/>
            <person name="Medema M.H."/>
            <person name="Devos D.P."/>
            <person name="Kaster A.-K."/>
            <person name="Ovreas L."/>
            <person name="Rohde M."/>
            <person name="Galperin M.Y."/>
            <person name="Jogler C."/>
        </authorList>
    </citation>
    <scope>NUCLEOTIDE SEQUENCE [LARGE SCALE GENOMIC DNA]</scope>
    <source>
        <strain evidence="2 3">Mal52</strain>
    </source>
</reference>
<protein>
    <recommendedName>
        <fullName evidence="1">Type II secretion system protein GspE N-terminal domain-containing protein</fullName>
    </recommendedName>
</protein>
<dbReference type="AlphaFoldDB" id="A0A517ZRL0"/>